<dbReference type="InterPro" id="IPR058913">
    <property type="entry name" value="Integrase_dom_put"/>
</dbReference>
<comment type="caution">
    <text evidence="2">The sequence shown here is derived from an EMBL/GenBank/DDBJ whole genome shotgun (WGS) entry which is preliminary data.</text>
</comment>
<dbReference type="PANTHER" id="PTHR46791">
    <property type="entry name" value="EXPRESSED PROTEIN"/>
    <property type="match status" value="1"/>
</dbReference>
<proteinExistence type="predicted"/>
<reference evidence="2 3" key="1">
    <citation type="submission" date="2022-05" db="EMBL/GenBank/DDBJ databases">
        <authorList>
            <consortium name="Genoscope - CEA"/>
            <person name="William W."/>
        </authorList>
    </citation>
    <scope>NUCLEOTIDE SEQUENCE [LARGE SCALE GENOMIC DNA]</scope>
</reference>
<evidence type="ECO:0000259" key="1">
    <source>
        <dbReference type="Pfam" id="PF24764"/>
    </source>
</evidence>
<sequence>VPRIVVQEILRKSHCLKRRQYYNPGLNYSWHVDGYNKLMPWGFPIHGCIDCFSRRILWLKVARSNNLPESAWWRNLFQDLEAQHKIDMSSDMSKEYLWYCFSKLLQEECKTVREHWNTHYIRGSRQNSVRGRPDSLYFLPEYHGTTSNLLARVATNEIVCVTQEITLKEHYNQHQEYFEYVRQGLGLALPTTWKEALQFYERLIDIADNGYST</sequence>
<evidence type="ECO:0000313" key="3">
    <source>
        <dbReference type="Proteomes" id="UP001159427"/>
    </source>
</evidence>
<name>A0ABN8LXX7_9CNID</name>
<evidence type="ECO:0000313" key="2">
    <source>
        <dbReference type="EMBL" id="CAH3020982.1"/>
    </source>
</evidence>
<dbReference type="EMBL" id="CALNXI010000165">
    <property type="protein sequence ID" value="CAH3020982.1"/>
    <property type="molecule type" value="Genomic_DNA"/>
</dbReference>
<feature type="non-terminal residue" evidence="2">
    <location>
        <position position="1"/>
    </location>
</feature>
<keyword evidence="3" id="KW-1185">Reference proteome</keyword>
<dbReference type="Proteomes" id="UP001159427">
    <property type="component" value="Unassembled WGS sequence"/>
</dbReference>
<feature type="domain" description="Integrase core" evidence="1">
    <location>
        <begin position="73"/>
        <end position="128"/>
    </location>
</feature>
<protein>
    <recommendedName>
        <fullName evidence="1">Integrase core domain-containing protein</fullName>
    </recommendedName>
</protein>
<dbReference type="PANTHER" id="PTHR46791:SF13">
    <property type="entry name" value="CLR5 DOMAIN-CONTAINING PROTEIN"/>
    <property type="match status" value="1"/>
</dbReference>
<dbReference type="Pfam" id="PF24764">
    <property type="entry name" value="rva_4"/>
    <property type="match status" value="2"/>
</dbReference>
<feature type="domain" description="Integrase core" evidence="1">
    <location>
        <begin position="24"/>
        <end position="66"/>
    </location>
</feature>
<gene>
    <name evidence="2" type="ORF">PEVE_00009402</name>
</gene>
<organism evidence="2 3">
    <name type="scientific">Porites evermanni</name>
    <dbReference type="NCBI Taxonomy" id="104178"/>
    <lineage>
        <taxon>Eukaryota</taxon>
        <taxon>Metazoa</taxon>
        <taxon>Cnidaria</taxon>
        <taxon>Anthozoa</taxon>
        <taxon>Hexacorallia</taxon>
        <taxon>Scleractinia</taxon>
        <taxon>Fungiina</taxon>
        <taxon>Poritidae</taxon>
        <taxon>Porites</taxon>
    </lineage>
</organism>
<accession>A0ABN8LXX7</accession>